<evidence type="ECO:0000313" key="3">
    <source>
        <dbReference type="EMBL" id="CAB4819397.1"/>
    </source>
</evidence>
<sequence>MATDANKSILMYGDLTVTGRLVDASNATLYATVEFESKKLTCIYKPVAGERPLWDFPDGTLADREYAAYLVSDFLGLDIVPLTILRDGPYGPGMVQEWIEIDESIDLAEYFSLDVPNLRSMAFFDAIINNTDRKIGHLLPTVDGLLYGCDHGVTFHEEDKLRTVLWQWAGDDLNEAEQTSLSLLHSSIGQSLDLSSYITAIEIDALSARIEELLKTKKMPVPNPDWPAVPWPAF</sequence>
<evidence type="ECO:0000313" key="2">
    <source>
        <dbReference type="EMBL" id="CAB4723622.1"/>
    </source>
</evidence>
<reference evidence="2" key="1">
    <citation type="submission" date="2020-05" db="EMBL/GenBank/DDBJ databases">
        <authorList>
            <person name="Chiriac C."/>
            <person name="Salcher M."/>
            <person name="Ghai R."/>
            <person name="Kavagutti S V."/>
        </authorList>
    </citation>
    <scope>NUCLEOTIDE SEQUENCE</scope>
</reference>
<evidence type="ECO:0000313" key="4">
    <source>
        <dbReference type="EMBL" id="CAB5138243.1"/>
    </source>
</evidence>
<dbReference type="AlphaFoldDB" id="A0A6J6RJV0"/>
<proteinExistence type="predicted"/>
<organism evidence="2">
    <name type="scientific">freshwater metagenome</name>
    <dbReference type="NCBI Taxonomy" id="449393"/>
    <lineage>
        <taxon>unclassified sequences</taxon>
        <taxon>metagenomes</taxon>
        <taxon>ecological metagenomes</taxon>
    </lineage>
</organism>
<dbReference type="EMBL" id="CAFABC010000007">
    <property type="protein sequence ID" value="CAB4819397.1"/>
    <property type="molecule type" value="Genomic_DNA"/>
</dbReference>
<accession>A0A6J6RJV0</accession>
<evidence type="ECO:0000313" key="1">
    <source>
        <dbReference type="EMBL" id="CAB4333203.1"/>
    </source>
</evidence>
<dbReference type="EMBL" id="CAEZYO010000006">
    <property type="protein sequence ID" value="CAB4723622.1"/>
    <property type="molecule type" value="Genomic_DNA"/>
</dbReference>
<name>A0A6J6RJV0_9ZZZZ</name>
<protein>
    <submittedName>
        <fullName evidence="2">Unannotated protein</fullName>
    </submittedName>
</protein>
<dbReference type="EMBL" id="CAESAH010000006">
    <property type="protein sequence ID" value="CAB4333203.1"/>
    <property type="molecule type" value="Genomic_DNA"/>
</dbReference>
<dbReference type="EMBL" id="CAFBRY010000005">
    <property type="protein sequence ID" value="CAB5138243.1"/>
    <property type="molecule type" value="Genomic_DNA"/>
</dbReference>
<gene>
    <name evidence="2" type="ORF">UFOPK2731_00337</name>
    <name evidence="3" type="ORF">UFOPK3161_00450</name>
    <name evidence="1" type="ORF">UFOPK3962_00376</name>
    <name evidence="4" type="ORF">UFOPK4427_00321</name>
</gene>